<evidence type="ECO:0000256" key="9">
    <source>
        <dbReference type="ARBA" id="ARBA00023143"/>
    </source>
</evidence>
<dbReference type="PIRSF" id="PIRSF002888">
    <property type="entry name" value="FliM"/>
    <property type="match status" value="1"/>
</dbReference>
<proteinExistence type="inferred from homology"/>
<dbReference type="AlphaFoldDB" id="A0A0V8JDI2"/>
<dbReference type="CDD" id="cd17908">
    <property type="entry name" value="FliM"/>
    <property type="match status" value="1"/>
</dbReference>
<gene>
    <name evidence="12" type="ORF">AS030_06025</name>
</gene>
<protein>
    <recommendedName>
        <fullName evidence="4 10">Flagellar motor switch protein FliM</fullName>
    </recommendedName>
</protein>
<dbReference type="RefSeq" id="WP_061969444.1">
    <property type="nucleotide sequence ID" value="NZ_FMAV01000001.1"/>
</dbReference>
<dbReference type="EMBL" id="LNQN01000001">
    <property type="protein sequence ID" value="KSU85077.1"/>
    <property type="molecule type" value="Genomic_DNA"/>
</dbReference>
<comment type="subcellular location">
    <subcellularLocation>
        <location evidence="1">Bacterial flagellum basal body</location>
    </subcellularLocation>
    <subcellularLocation>
        <location evidence="2">Cell membrane</location>
        <topology evidence="2">Peripheral membrane protein</topology>
    </subcellularLocation>
</comment>
<dbReference type="Pfam" id="PF01052">
    <property type="entry name" value="FliMN_C"/>
    <property type="match status" value="1"/>
</dbReference>
<keyword evidence="6" id="KW-0145">Chemotaxis</keyword>
<dbReference type="OrthoDB" id="9806941at2"/>
<keyword evidence="5" id="KW-1003">Cell membrane</keyword>
<dbReference type="InterPro" id="IPR001689">
    <property type="entry name" value="Flag_FliM"/>
</dbReference>
<comment type="similarity">
    <text evidence="3">Belongs to the FliM family.</text>
</comment>
<feature type="domain" description="Flagellar motor switch protein FliN-like C-terminal" evidence="11">
    <location>
        <begin position="252"/>
        <end position="323"/>
    </location>
</feature>
<evidence type="ECO:0000256" key="4">
    <source>
        <dbReference type="ARBA" id="ARBA00021898"/>
    </source>
</evidence>
<evidence type="ECO:0000259" key="11">
    <source>
        <dbReference type="Pfam" id="PF01052"/>
    </source>
</evidence>
<dbReference type="Gene3D" id="3.40.1550.10">
    <property type="entry name" value="CheC-like"/>
    <property type="match status" value="1"/>
</dbReference>
<keyword evidence="7" id="KW-0283">Flagellar rotation</keyword>
<evidence type="ECO:0000256" key="10">
    <source>
        <dbReference type="NCBIfam" id="TIGR01397"/>
    </source>
</evidence>
<keyword evidence="9" id="KW-0975">Bacterial flagellum</keyword>
<keyword evidence="13" id="KW-1185">Reference proteome</keyword>
<dbReference type="PRINTS" id="PR00955">
    <property type="entry name" value="FLGMOTORFLIM"/>
</dbReference>
<dbReference type="InterPro" id="IPR028976">
    <property type="entry name" value="CheC-like_sf"/>
</dbReference>
<evidence type="ECO:0000256" key="7">
    <source>
        <dbReference type="ARBA" id="ARBA00022779"/>
    </source>
</evidence>
<evidence type="ECO:0000256" key="5">
    <source>
        <dbReference type="ARBA" id="ARBA00022475"/>
    </source>
</evidence>
<dbReference type="Proteomes" id="UP000054099">
    <property type="component" value="Unassembled WGS sequence"/>
</dbReference>
<dbReference type="Gene3D" id="2.30.330.10">
    <property type="entry name" value="SpoA-like"/>
    <property type="match status" value="1"/>
</dbReference>
<keyword evidence="12" id="KW-0966">Cell projection</keyword>
<dbReference type="InterPro" id="IPR036429">
    <property type="entry name" value="SpoA-like_sf"/>
</dbReference>
<dbReference type="PANTHER" id="PTHR30034:SF6">
    <property type="entry name" value="YOP PROTEINS TRANSLOCATION PROTEIN Q"/>
    <property type="match status" value="1"/>
</dbReference>
<evidence type="ECO:0000256" key="8">
    <source>
        <dbReference type="ARBA" id="ARBA00023136"/>
    </source>
</evidence>
<dbReference type="GO" id="GO:0005886">
    <property type="term" value="C:plasma membrane"/>
    <property type="evidence" value="ECO:0007669"/>
    <property type="project" value="UniProtKB-SubCell"/>
</dbReference>
<evidence type="ECO:0000256" key="6">
    <source>
        <dbReference type="ARBA" id="ARBA00022500"/>
    </source>
</evidence>
<dbReference type="Pfam" id="PF02154">
    <property type="entry name" value="FliM"/>
    <property type="match status" value="1"/>
</dbReference>
<organism evidence="12 13">
    <name type="scientific">Fictibacillus enclensis</name>
    <dbReference type="NCBI Taxonomy" id="1017270"/>
    <lineage>
        <taxon>Bacteria</taxon>
        <taxon>Bacillati</taxon>
        <taxon>Bacillota</taxon>
        <taxon>Bacilli</taxon>
        <taxon>Bacillales</taxon>
        <taxon>Fictibacillaceae</taxon>
        <taxon>Fictibacillus</taxon>
    </lineage>
</organism>
<name>A0A0V8JDI2_9BACL</name>
<evidence type="ECO:0000256" key="1">
    <source>
        <dbReference type="ARBA" id="ARBA00004117"/>
    </source>
</evidence>
<dbReference type="GO" id="GO:0009425">
    <property type="term" value="C:bacterial-type flagellum basal body"/>
    <property type="evidence" value="ECO:0007669"/>
    <property type="project" value="UniProtKB-SubCell"/>
</dbReference>
<accession>A0A0V8JDI2</accession>
<reference evidence="12 13" key="1">
    <citation type="journal article" date="2014" name="Antonie Van Leeuwenhoek">
        <title>Fictibacillus enclensis sp. nov., isolated from marine sediment.</title>
        <authorList>
            <person name="Dastager S.G."/>
            <person name="Mawlankar R."/>
            <person name="Srinivasan K."/>
            <person name="Tang S.K."/>
            <person name="Lee J.C."/>
            <person name="Ramana V.V."/>
            <person name="Shouche Y.S."/>
        </authorList>
    </citation>
    <scope>NUCLEOTIDE SEQUENCE [LARGE SCALE GENOMIC DNA]</scope>
    <source>
        <strain evidence="12 13">NIO-1003</strain>
    </source>
</reference>
<dbReference type="GO" id="GO:0050918">
    <property type="term" value="P:positive chemotaxis"/>
    <property type="evidence" value="ECO:0007669"/>
    <property type="project" value="TreeGrafter"/>
</dbReference>
<evidence type="ECO:0000313" key="13">
    <source>
        <dbReference type="Proteomes" id="UP000054099"/>
    </source>
</evidence>
<dbReference type="GO" id="GO:0071978">
    <property type="term" value="P:bacterial-type flagellum-dependent swarming motility"/>
    <property type="evidence" value="ECO:0007669"/>
    <property type="project" value="TreeGrafter"/>
</dbReference>
<keyword evidence="8" id="KW-0472">Membrane</keyword>
<keyword evidence="12" id="KW-0969">Cilium</keyword>
<evidence type="ECO:0000313" key="12">
    <source>
        <dbReference type="EMBL" id="KSU85077.1"/>
    </source>
</evidence>
<dbReference type="SUPFAM" id="SSF103039">
    <property type="entry name" value="CheC-like"/>
    <property type="match status" value="1"/>
</dbReference>
<sequence>MSEVLSQNEIDALLSAISTGEMDAEELRREEKEQRIKTYDFKRALRFSKDQIRSLTRVHENFARLLTTFFAAQLRTYVEISVVSVDQLPYEEFIRSIPRMTILNIVDAKPLDGSLLVEVNPNIAYSMMDRLMGGWGASVNKVTHLTEIETRILSRLFKNALSTYKEAWSNVVELDFAVIDFEVNPQFLQMVSPNETVVVISLSTTVGETSGMMNVCLPQVLLDPIISKLSVHNWMQNSQKELLPEEAALIEQKIRKTPLPVSVQLGSASMNVEEFLQLNAGDIIQLNKKINQPLAVYVENNKKFMAQPGKAKNRMAVQILEQIEGDE</sequence>
<dbReference type="GO" id="GO:0003774">
    <property type="term" value="F:cytoskeletal motor activity"/>
    <property type="evidence" value="ECO:0007669"/>
    <property type="project" value="InterPro"/>
</dbReference>
<comment type="caution">
    <text evidence="12">The sequence shown here is derived from an EMBL/GenBank/DDBJ whole genome shotgun (WGS) entry which is preliminary data.</text>
</comment>
<dbReference type="InterPro" id="IPR001543">
    <property type="entry name" value="FliN-like_C"/>
</dbReference>
<evidence type="ECO:0000256" key="3">
    <source>
        <dbReference type="ARBA" id="ARBA00011049"/>
    </source>
</evidence>
<dbReference type="SUPFAM" id="SSF101801">
    <property type="entry name" value="Surface presentation of antigens (SPOA)"/>
    <property type="match status" value="1"/>
</dbReference>
<dbReference type="PANTHER" id="PTHR30034">
    <property type="entry name" value="FLAGELLAR MOTOR SWITCH PROTEIN FLIM"/>
    <property type="match status" value="1"/>
</dbReference>
<dbReference type="NCBIfam" id="TIGR01397">
    <property type="entry name" value="fliM_switch"/>
    <property type="match status" value="1"/>
</dbReference>
<keyword evidence="12" id="KW-0282">Flagellum</keyword>
<evidence type="ECO:0000256" key="2">
    <source>
        <dbReference type="ARBA" id="ARBA00004202"/>
    </source>
</evidence>